<evidence type="ECO:0000256" key="3">
    <source>
        <dbReference type="ARBA" id="ARBA00023239"/>
    </source>
</evidence>
<protein>
    <submittedName>
        <fullName evidence="5">4-hydroxy-2-oxoheptanedioate aldolase</fullName>
        <ecNumber evidence="5">4.1.2.52</ecNumber>
    </submittedName>
</protein>
<dbReference type="AlphaFoldDB" id="A0A853DWT2"/>
<gene>
    <name evidence="5" type="ORF">HNR14_002396</name>
</gene>
<name>A0A853DWT2_9MICO</name>
<dbReference type="RefSeq" id="WP_179701239.1">
    <property type="nucleotide sequence ID" value="NZ_BAAAHA010000006.1"/>
</dbReference>
<keyword evidence="2" id="KW-0479">Metal-binding</keyword>
<proteinExistence type="inferred from homology"/>
<dbReference type="InterPro" id="IPR005000">
    <property type="entry name" value="Aldolase/citrate-lyase_domain"/>
</dbReference>
<dbReference type="GO" id="GO:0046872">
    <property type="term" value="F:metal ion binding"/>
    <property type="evidence" value="ECO:0007669"/>
    <property type="project" value="UniProtKB-KW"/>
</dbReference>
<comment type="caution">
    <text evidence="5">The sequence shown here is derived from an EMBL/GenBank/DDBJ whole genome shotgun (WGS) entry which is preliminary data.</text>
</comment>
<evidence type="ECO:0000313" key="5">
    <source>
        <dbReference type="EMBL" id="NYK10515.1"/>
    </source>
</evidence>
<dbReference type="GO" id="GO:0016832">
    <property type="term" value="F:aldehyde-lyase activity"/>
    <property type="evidence" value="ECO:0007669"/>
    <property type="project" value="TreeGrafter"/>
</dbReference>
<evidence type="ECO:0000256" key="1">
    <source>
        <dbReference type="ARBA" id="ARBA00005568"/>
    </source>
</evidence>
<feature type="domain" description="HpcH/HpaI aldolase/citrate lyase" evidence="4">
    <location>
        <begin position="27"/>
        <end position="225"/>
    </location>
</feature>
<evidence type="ECO:0000256" key="2">
    <source>
        <dbReference type="ARBA" id="ARBA00022723"/>
    </source>
</evidence>
<dbReference type="InterPro" id="IPR040442">
    <property type="entry name" value="Pyrv_kinase-like_dom_sf"/>
</dbReference>
<keyword evidence="6" id="KW-1185">Reference proteome</keyword>
<dbReference type="EMBL" id="JACCHJ010000001">
    <property type="protein sequence ID" value="NYK10515.1"/>
    <property type="molecule type" value="Genomic_DNA"/>
</dbReference>
<reference evidence="5 6" key="1">
    <citation type="submission" date="2020-07" db="EMBL/GenBank/DDBJ databases">
        <title>Sequencing the genomes of 1000 actinobacteria strains.</title>
        <authorList>
            <person name="Klenk H.-P."/>
        </authorList>
    </citation>
    <scope>NUCLEOTIDE SEQUENCE [LARGE SCALE GENOMIC DNA]</scope>
    <source>
        <strain evidence="5 6">DSM 15166</strain>
    </source>
</reference>
<comment type="similarity">
    <text evidence="1">Belongs to the HpcH/HpaI aldolase family.</text>
</comment>
<evidence type="ECO:0000313" key="6">
    <source>
        <dbReference type="Proteomes" id="UP000521075"/>
    </source>
</evidence>
<sequence>MTAGPRPRPRNIRDRIESGGTAYGVTVQLPSPDLVEIVGATGYDYAWLDAEHGALGLTDLREMIRAADACGIDSIVRVPDHDASFIQRVLDIGATGIMVPHLRTREEAESIVAAGHYSPAGIRGACPYVRATNHRATDWSGQSERADRDVLIFGLIEDREGAENVAEIAATPGLDGLVFGPFDLGQSLGHPGDVGNPVIRDWHDRVVDACEDAGIVYVTAALDWEFGADASNRSRVVTVAIDRASIFDTWREALVRVAERNES</sequence>
<dbReference type="Proteomes" id="UP000521075">
    <property type="component" value="Unassembled WGS sequence"/>
</dbReference>
<dbReference type="InterPro" id="IPR050251">
    <property type="entry name" value="HpcH-HpaI_aldolase"/>
</dbReference>
<dbReference type="InterPro" id="IPR015813">
    <property type="entry name" value="Pyrv/PenolPyrv_kinase-like_dom"/>
</dbReference>
<dbReference type="Pfam" id="PF03328">
    <property type="entry name" value="HpcH_HpaI"/>
    <property type="match status" value="1"/>
</dbReference>
<dbReference type="PANTHER" id="PTHR30502">
    <property type="entry name" value="2-KETO-3-DEOXY-L-RHAMNONATE ALDOLASE"/>
    <property type="match status" value="1"/>
</dbReference>
<keyword evidence="3 5" id="KW-0456">Lyase</keyword>
<dbReference type="PANTHER" id="PTHR30502:SF0">
    <property type="entry name" value="PHOSPHOENOLPYRUVATE CARBOXYLASE FAMILY PROTEIN"/>
    <property type="match status" value="1"/>
</dbReference>
<organism evidence="5 6">
    <name type="scientific">Leifsonia naganoensis</name>
    <dbReference type="NCBI Taxonomy" id="150025"/>
    <lineage>
        <taxon>Bacteria</taxon>
        <taxon>Bacillati</taxon>
        <taxon>Actinomycetota</taxon>
        <taxon>Actinomycetes</taxon>
        <taxon>Micrococcales</taxon>
        <taxon>Microbacteriaceae</taxon>
        <taxon>Leifsonia</taxon>
    </lineage>
</organism>
<dbReference type="EC" id="4.1.2.52" evidence="5"/>
<accession>A0A853DWT2</accession>
<dbReference type="SUPFAM" id="SSF51621">
    <property type="entry name" value="Phosphoenolpyruvate/pyruvate domain"/>
    <property type="match status" value="1"/>
</dbReference>
<evidence type="ECO:0000259" key="4">
    <source>
        <dbReference type="Pfam" id="PF03328"/>
    </source>
</evidence>
<dbReference type="GO" id="GO:0005737">
    <property type="term" value="C:cytoplasm"/>
    <property type="evidence" value="ECO:0007669"/>
    <property type="project" value="TreeGrafter"/>
</dbReference>
<dbReference type="Gene3D" id="3.20.20.60">
    <property type="entry name" value="Phosphoenolpyruvate-binding domains"/>
    <property type="match status" value="1"/>
</dbReference>